<dbReference type="EMBL" id="GBXM01047489">
    <property type="protein sequence ID" value="JAH61088.1"/>
    <property type="molecule type" value="Transcribed_RNA"/>
</dbReference>
<sequence length="30" mass="3447">MTLLNVCLDMLLLNRDVLACLIFKRGLRAK</sequence>
<name>A0A0E9U7Z9_ANGAN</name>
<organism evidence="1">
    <name type="scientific">Anguilla anguilla</name>
    <name type="common">European freshwater eel</name>
    <name type="synonym">Muraena anguilla</name>
    <dbReference type="NCBI Taxonomy" id="7936"/>
    <lineage>
        <taxon>Eukaryota</taxon>
        <taxon>Metazoa</taxon>
        <taxon>Chordata</taxon>
        <taxon>Craniata</taxon>
        <taxon>Vertebrata</taxon>
        <taxon>Euteleostomi</taxon>
        <taxon>Actinopterygii</taxon>
        <taxon>Neopterygii</taxon>
        <taxon>Teleostei</taxon>
        <taxon>Anguilliformes</taxon>
        <taxon>Anguillidae</taxon>
        <taxon>Anguilla</taxon>
    </lineage>
</organism>
<protein>
    <submittedName>
        <fullName evidence="1">Uncharacterized protein</fullName>
    </submittedName>
</protein>
<reference evidence="1" key="1">
    <citation type="submission" date="2014-11" db="EMBL/GenBank/DDBJ databases">
        <authorList>
            <person name="Amaro Gonzalez C."/>
        </authorList>
    </citation>
    <scope>NUCLEOTIDE SEQUENCE</scope>
</reference>
<dbReference type="AlphaFoldDB" id="A0A0E9U7Z9"/>
<proteinExistence type="predicted"/>
<reference evidence="1" key="2">
    <citation type="journal article" date="2015" name="Fish Shellfish Immunol.">
        <title>Early steps in the European eel (Anguilla anguilla)-Vibrio vulnificus interaction in the gills: Role of the RtxA13 toxin.</title>
        <authorList>
            <person name="Callol A."/>
            <person name="Pajuelo D."/>
            <person name="Ebbesson L."/>
            <person name="Teles M."/>
            <person name="MacKenzie S."/>
            <person name="Amaro C."/>
        </authorList>
    </citation>
    <scope>NUCLEOTIDE SEQUENCE</scope>
</reference>
<accession>A0A0E9U7Z9</accession>
<evidence type="ECO:0000313" key="1">
    <source>
        <dbReference type="EMBL" id="JAH61088.1"/>
    </source>
</evidence>